<dbReference type="RefSeq" id="WP_168058926.1">
    <property type="nucleotide sequence ID" value="NZ_VTOW01000001.1"/>
</dbReference>
<dbReference type="InterPro" id="IPR003043">
    <property type="entry name" value="Uropor_MeTrfase_CS"/>
</dbReference>
<dbReference type="SUPFAM" id="SSF53790">
    <property type="entry name" value="Tetrapyrrole methylase"/>
    <property type="match status" value="1"/>
</dbReference>
<comment type="caution">
    <text evidence="13">The sequence shown here is derived from an EMBL/GenBank/DDBJ whole genome shotgun (WGS) entry which is preliminary data.</text>
</comment>
<gene>
    <name evidence="13" type="primary">cobA</name>
    <name evidence="13" type="ORF">MNODULE_08055</name>
</gene>
<dbReference type="CDD" id="cd06578">
    <property type="entry name" value="HemD"/>
    <property type="match status" value="1"/>
</dbReference>
<dbReference type="PANTHER" id="PTHR45790">
    <property type="entry name" value="SIROHEME SYNTHASE-RELATED"/>
    <property type="match status" value="1"/>
</dbReference>
<dbReference type="FunFam" id="3.40.1010.10:FF:000001">
    <property type="entry name" value="Siroheme synthase"/>
    <property type="match status" value="1"/>
</dbReference>
<evidence type="ECO:0000256" key="8">
    <source>
        <dbReference type="ARBA" id="ARBA00025705"/>
    </source>
</evidence>
<dbReference type="GO" id="GO:0032259">
    <property type="term" value="P:methylation"/>
    <property type="evidence" value="ECO:0007669"/>
    <property type="project" value="UniProtKB-KW"/>
</dbReference>
<dbReference type="NCBIfam" id="TIGR01469">
    <property type="entry name" value="cobA_cysG_Cterm"/>
    <property type="match status" value="1"/>
</dbReference>
<name>A0A7X6IAM1_9BACT</name>
<feature type="domain" description="Tetrapyrrole biosynthesis uroporphyrinogen III synthase" evidence="12">
    <location>
        <begin position="277"/>
        <end position="504"/>
    </location>
</feature>
<dbReference type="Proteomes" id="UP000534783">
    <property type="component" value="Unassembled WGS sequence"/>
</dbReference>
<sequence length="515" mass="55913">MGQHPSNKKNGTVYLVGAGPGDPKLITLRGKEILEQADVIIYDYLANPKLLEFAKEGAEKIYVGKKGGSRSSLHQEHIDQLMIEAAKAGKCVVRLKGGDPFIFGRGGEEAEALVAAGIPFEVVPGVTSAVSVPTYAGIPLTHRDKASTVAFVTGHEDPAKEGSLVDWAKLAGGPDTLVFLMGMGNLAGIVSELVRHGKDPKTPIALIRWGTHPFQKTLVGRLDNIVEKVGIEGMKPPVVMVIGEVVSLRNRLNWFESKPLFGKRIIVTRAKEQAPEFIDLLSSYGAEAVSFPTLEIAPPPSWAEADAAIERIERYHWIIFTSVNGVQSFRKRLAALRKDLRLLKGISLCAIGPRTAAEIEAWGLQVDLVPAEFKAEGVLQALDARGIAGKRFLIPRAMEAREILPEEIQKKGGEVDVVPVYRSVRPTPVPATLETILHAKRVDMITFASSSTLRNFMEILGPQRQSWLTGSAIACIGPITAETAREFGLKVDVIPGEYTLPALAESIVDYFGKKE</sequence>
<evidence type="ECO:0000256" key="7">
    <source>
        <dbReference type="ARBA" id="ARBA00023244"/>
    </source>
</evidence>
<evidence type="ECO:0000256" key="1">
    <source>
        <dbReference type="ARBA" id="ARBA00005879"/>
    </source>
</evidence>
<evidence type="ECO:0000256" key="4">
    <source>
        <dbReference type="ARBA" id="ARBA00022603"/>
    </source>
</evidence>
<proteinExistence type="inferred from homology"/>
<evidence type="ECO:0000256" key="5">
    <source>
        <dbReference type="ARBA" id="ARBA00022679"/>
    </source>
</evidence>
<feature type="domain" description="Tetrapyrrole methylase" evidence="11">
    <location>
        <begin position="12"/>
        <end position="225"/>
    </location>
</feature>
<dbReference type="Pfam" id="PF00590">
    <property type="entry name" value="TP_methylase"/>
    <property type="match status" value="1"/>
</dbReference>
<evidence type="ECO:0000313" key="13">
    <source>
        <dbReference type="EMBL" id="NKE70688.1"/>
    </source>
</evidence>
<evidence type="ECO:0000256" key="6">
    <source>
        <dbReference type="ARBA" id="ARBA00022691"/>
    </source>
</evidence>
<dbReference type="Pfam" id="PF02602">
    <property type="entry name" value="HEM4"/>
    <property type="match status" value="1"/>
</dbReference>
<dbReference type="InterPro" id="IPR014777">
    <property type="entry name" value="4pyrrole_Mease_sub1"/>
</dbReference>
<dbReference type="Gene3D" id="3.40.1010.10">
    <property type="entry name" value="Cobalt-precorrin-4 Transmethylase, Domain 1"/>
    <property type="match status" value="1"/>
</dbReference>
<dbReference type="InterPro" id="IPR050161">
    <property type="entry name" value="Siro_Cobalamin_biosynth"/>
</dbReference>
<dbReference type="EMBL" id="VTOW01000001">
    <property type="protein sequence ID" value="NKE70688.1"/>
    <property type="molecule type" value="Genomic_DNA"/>
</dbReference>
<dbReference type="PROSITE" id="PS00840">
    <property type="entry name" value="SUMT_2"/>
    <property type="match status" value="1"/>
</dbReference>
<dbReference type="NCBIfam" id="NF004790">
    <property type="entry name" value="PRK06136.1"/>
    <property type="match status" value="1"/>
</dbReference>
<dbReference type="GO" id="GO:0009236">
    <property type="term" value="P:cobalamin biosynthetic process"/>
    <property type="evidence" value="ECO:0007669"/>
    <property type="project" value="UniProtKB-KW"/>
</dbReference>
<dbReference type="PANTHER" id="PTHR45790:SF3">
    <property type="entry name" value="S-ADENOSYL-L-METHIONINE-DEPENDENT UROPORPHYRINOGEN III METHYLTRANSFERASE, CHLOROPLASTIC"/>
    <property type="match status" value="1"/>
</dbReference>
<keyword evidence="6" id="KW-0949">S-adenosyl-L-methionine</keyword>
<keyword evidence="7" id="KW-0627">Porphyrin biosynthesis</keyword>
<comment type="similarity">
    <text evidence="1 10">Belongs to the precorrin methyltransferase family.</text>
</comment>
<keyword evidence="5 10" id="KW-0808">Transferase</keyword>
<keyword evidence="14" id="KW-1185">Reference proteome</keyword>
<dbReference type="PROSITE" id="PS00839">
    <property type="entry name" value="SUMT_1"/>
    <property type="match status" value="1"/>
</dbReference>
<dbReference type="GO" id="GO:0004851">
    <property type="term" value="F:uroporphyrin-III C-methyltransferase activity"/>
    <property type="evidence" value="ECO:0007669"/>
    <property type="project" value="UniProtKB-EC"/>
</dbReference>
<dbReference type="InterPro" id="IPR036108">
    <property type="entry name" value="4pyrrol_syn_uPrphyn_synt_sf"/>
</dbReference>
<dbReference type="CDD" id="cd11642">
    <property type="entry name" value="SUMT"/>
    <property type="match status" value="1"/>
</dbReference>
<evidence type="ECO:0000256" key="2">
    <source>
        <dbReference type="ARBA" id="ARBA00012162"/>
    </source>
</evidence>
<dbReference type="GO" id="GO:0004852">
    <property type="term" value="F:uroporphyrinogen-III synthase activity"/>
    <property type="evidence" value="ECO:0007669"/>
    <property type="project" value="InterPro"/>
</dbReference>
<evidence type="ECO:0000256" key="9">
    <source>
        <dbReference type="ARBA" id="ARBA00060548"/>
    </source>
</evidence>
<evidence type="ECO:0000256" key="3">
    <source>
        <dbReference type="ARBA" id="ARBA00022573"/>
    </source>
</evidence>
<dbReference type="Gene3D" id="3.40.50.10090">
    <property type="match status" value="2"/>
</dbReference>
<keyword evidence="4 10" id="KW-0489">Methyltransferase</keyword>
<dbReference type="InterPro" id="IPR000878">
    <property type="entry name" value="4pyrrol_Mease"/>
</dbReference>
<reference evidence="13 14" key="1">
    <citation type="journal article" date="2020" name="Nature">
        <title>Bacterial chemolithoautotrophy via manganese oxidation.</title>
        <authorList>
            <person name="Yu H."/>
            <person name="Leadbetter J.R."/>
        </authorList>
    </citation>
    <scope>NUCLEOTIDE SEQUENCE [LARGE SCALE GENOMIC DNA]</scope>
    <source>
        <strain evidence="13 14">Mn-1</strain>
    </source>
</reference>
<dbReference type="SUPFAM" id="SSF69618">
    <property type="entry name" value="HemD-like"/>
    <property type="match status" value="1"/>
</dbReference>
<comment type="pathway">
    <text evidence="9">Cofactor biosynthesis; adenosylcobalamin biosynthesis; precorrin-2 from uroporphyrinogen III: step 1/1.</text>
</comment>
<accession>A0A7X6IAM1</accession>
<evidence type="ECO:0000256" key="10">
    <source>
        <dbReference type="RuleBase" id="RU003960"/>
    </source>
</evidence>
<dbReference type="GO" id="GO:0019354">
    <property type="term" value="P:siroheme biosynthetic process"/>
    <property type="evidence" value="ECO:0007669"/>
    <property type="project" value="InterPro"/>
</dbReference>
<keyword evidence="3" id="KW-0169">Cobalamin biosynthesis</keyword>
<dbReference type="InterPro" id="IPR006366">
    <property type="entry name" value="CobA/CysG_C"/>
</dbReference>
<dbReference type="InterPro" id="IPR035996">
    <property type="entry name" value="4pyrrol_Methylase_sf"/>
</dbReference>
<evidence type="ECO:0000259" key="11">
    <source>
        <dbReference type="Pfam" id="PF00590"/>
    </source>
</evidence>
<evidence type="ECO:0000259" key="12">
    <source>
        <dbReference type="Pfam" id="PF02602"/>
    </source>
</evidence>
<dbReference type="InterPro" id="IPR014776">
    <property type="entry name" value="4pyrrole_Mease_sub2"/>
</dbReference>
<dbReference type="InterPro" id="IPR003754">
    <property type="entry name" value="4pyrrol_synth_uPrphyn_synth"/>
</dbReference>
<evidence type="ECO:0000313" key="14">
    <source>
        <dbReference type="Proteomes" id="UP000534783"/>
    </source>
</evidence>
<dbReference type="FunFam" id="3.30.950.10:FF:000001">
    <property type="entry name" value="Siroheme synthase"/>
    <property type="match status" value="1"/>
</dbReference>
<comment type="pathway">
    <text evidence="8">Porphyrin-containing compound metabolism; siroheme biosynthesis; precorrin-2 from uroporphyrinogen III: step 1/1.</text>
</comment>
<dbReference type="Gene3D" id="3.30.950.10">
    <property type="entry name" value="Methyltransferase, Cobalt-precorrin-4 Transmethylase, Domain 2"/>
    <property type="match status" value="1"/>
</dbReference>
<protein>
    <recommendedName>
        <fullName evidence="2">uroporphyrinogen-III C-methyltransferase</fullName>
        <ecNumber evidence="2">2.1.1.107</ecNumber>
    </recommendedName>
</protein>
<dbReference type="FunFam" id="3.40.50.10090:FF:000001">
    <property type="entry name" value="Bifunctional uroporphyrinogen-III C-methyltransferase/uroporphyrinogen-III synthase"/>
    <property type="match status" value="1"/>
</dbReference>
<organism evidence="13 14">
    <name type="scientific">Candidatus Manganitrophus noduliformans</name>
    <dbReference type="NCBI Taxonomy" id="2606439"/>
    <lineage>
        <taxon>Bacteria</taxon>
        <taxon>Pseudomonadati</taxon>
        <taxon>Nitrospirota</taxon>
        <taxon>Nitrospiria</taxon>
        <taxon>Candidatus Troglogloeales</taxon>
        <taxon>Candidatus Manganitrophaceae</taxon>
        <taxon>Candidatus Manganitrophus</taxon>
    </lineage>
</organism>
<dbReference type="EC" id="2.1.1.107" evidence="2"/>
<dbReference type="AlphaFoldDB" id="A0A7X6IAM1"/>